<dbReference type="PATRIC" id="fig|1544413.3.peg.1904"/>
<dbReference type="Proteomes" id="UP000050488">
    <property type="component" value="Unassembled WGS sequence"/>
</dbReference>
<feature type="transmembrane region" description="Helical" evidence="7">
    <location>
        <begin position="142"/>
        <end position="164"/>
    </location>
</feature>
<organism evidence="9 10">
    <name type="scientific">Corynebacterium lowii</name>
    <dbReference type="NCBI Taxonomy" id="1544413"/>
    <lineage>
        <taxon>Bacteria</taxon>
        <taxon>Bacillati</taxon>
        <taxon>Actinomycetota</taxon>
        <taxon>Actinomycetes</taxon>
        <taxon>Mycobacteriales</taxon>
        <taxon>Corynebacteriaceae</taxon>
        <taxon>Corynebacterium</taxon>
    </lineage>
</organism>
<gene>
    <name evidence="9" type="ORF">Clow_01901</name>
</gene>
<dbReference type="AlphaFoldDB" id="A0A0Q0YGN2"/>
<evidence type="ECO:0000256" key="6">
    <source>
        <dbReference type="ARBA" id="ARBA00023136"/>
    </source>
</evidence>
<dbReference type="InterPro" id="IPR015414">
    <property type="entry name" value="TMEM64"/>
</dbReference>
<evidence type="ECO:0000256" key="2">
    <source>
        <dbReference type="ARBA" id="ARBA00008640"/>
    </source>
</evidence>
<name>A0A0Q0YGN2_9CORY</name>
<keyword evidence="4 7" id="KW-0812">Transmembrane</keyword>
<evidence type="ECO:0000259" key="8">
    <source>
        <dbReference type="Pfam" id="PF09335"/>
    </source>
</evidence>
<comment type="subcellular location">
    <subcellularLocation>
        <location evidence="1 7">Cell membrane</location>
        <topology evidence="1 7">Multi-pass membrane protein</topology>
    </subcellularLocation>
</comment>
<comment type="caution">
    <text evidence="9">The sequence shown here is derived from an EMBL/GenBank/DDBJ whole genome shotgun (WGS) entry which is preliminary data.</text>
</comment>
<evidence type="ECO:0000256" key="5">
    <source>
        <dbReference type="ARBA" id="ARBA00022989"/>
    </source>
</evidence>
<feature type="transmembrane region" description="Helical" evidence="7">
    <location>
        <begin position="24"/>
        <end position="43"/>
    </location>
</feature>
<dbReference type="RefSeq" id="WP_055178663.1">
    <property type="nucleotide sequence ID" value="NZ_JAUSQY010000001.1"/>
</dbReference>
<evidence type="ECO:0000313" key="10">
    <source>
        <dbReference type="Proteomes" id="UP000050488"/>
    </source>
</evidence>
<sequence length="230" mass="24301">MIAFLRLIARDALAAIRGWSWAKRGVVLGASIAFIAITAWVEVPAVSTLRDWAEQWGAGFPLLFWTLYVGITQFPVPRTMLTLASGILFGPWWGLAIALSATAVSALISLLIVRGLLGEWIKPRLRHPAVAKMSARLEQRGWLAVGSLRLIAGIPFSLLNYVAALSPVPVLPFVAATAVGSAPGTAAIVLLGDSLATRPNPALVVVMVLLAGVGVAGVVMDRRLPVKAGE</sequence>
<dbReference type="GO" id="GO:0005886">
    <property type="term" value="C:plasma membrane"/>
    <property type="evidence" value="ECO:0007669"/>
    <property type="project" value="UniProtKB-SubCell"/>
</dbReference>
<feature type="transmembrane region" description="Helical" evidence="7">
    <location>
        <begin position="170"/>
        <end position="190"/>
    </location>
</feature>
<feature type="transmembrane region" description="Helical" evidence="7">
    <location>
        <begin position="55"/>
        <end position="72"/>
    </location>
</feature>
<keyword evidence="6 7" id="KW-0472">Membrane</keyword>
<dbReference type="STRING" id="1544413.Clow_01901"/>
<proteinExistence type="inferred from homology"/>
<dbReference type="OrthoDB" id="5242213at2"/>
<keyword evidence="5 7" id="KW-1133">Transmembrane helix</keyword>
<reference evidence="9 10" key="1">
    <citation type="submission" date="2015-10" db="EMBL/GenBank/DDBJ databases">
        <title>Corynebacteirum lowii and Corynebacterium oculi species nova, derived from human clinical disease and and emended description of Corynebacterium mastiditis.</title>
        <authorList>
            <person name="Bernard K."/>
            <person name="Pacheco A.L."/>
            <person name="Mcdougall C."/>
            <person name="Burtx T."/>
            <person name="Weibe D."/>
            <person name="Tyler S."/>
            <person name="Olson A.B."/>
            <person name="Cnockaert M."/>
            <person name="Eguchi H."/>
            <person name="Kuwahara T."/>
            <person name="Nakayama-Imaohji H."/>
            <person name="Boudewijins M."/>
            <person name="Van Hoecke F."/>
            <person name="Bernier A.-M."/>
            <person name="Vandamme P."/>
        </authorList>
    </citation>
    <scope>NUCLEOTIDE SEQUENCE [LARGE SCALE GENOMIC DNA]</scope>
    <source>
        <strain evidence="9 10">NML 130206</strain>
    </source>
</reference>
<dbReference type="PANTHER" id="PTHR12677">
    <property type="entry name" value="GOLGI APPARATUS MEMBRANE PROTEIN TVP38-RELATED"/>
    <property type="match status" value="1"/>
</dbReference>
<feature type="transmembrane region" description="Helical" evidence="7">
    <location>
        <begin position="202"/>
        <end position="220"/>
    </location>
</feature>
<evidence type="ECO:0000256" key="7">
    <source>
        <dbReference type="RuleBase" id="RU366058"/>
    </source>
</evidence>
<dbReference type="PANTHER" id="PTHR12677:SF59">
    <property type="entry name" value="GOLGI APPARATUS MEMBRANE PROTEIN TVP38-RELATED"/>
    <property type="match status" value="1"/>
</dbReference>
<evidence type="ECO:0000313" key="9">
    <source>
        <dbReference type="EMBL" id="KQB85767.1"/>
    </source>
</evidence>
<keyword evidence="3 7" id="KW-1003">Cell membrane</keyword>
<dbReference type="Pfam" id="PF09335">
    <property type="entry name" value="VTT_dom"/>
    <property type="match status" value="1"/>
</dbReference>
<evidence type="ECO:0000256" key="4">
    <source>
        <dbReference type="ARBA" id="ARBA00022692"/>
    </source>
</evidence>
<comment type="similarity">
    <text evidence="2 7">Belongs to the TVP38/TMEM64 family.</text>
</comment>
<evidence type="ECO:0000256" key="3">
    <source>
        <dbReference type="ARBA" id="ARBA00022475"/>
    </source>
</evidence>
<feature type="domain" description="VTT" evidence="8">
    <location>
        <begin position="76"/>
        <end position="193"/>
    </location>
</feature>
<evidence type="ECO:0000256" key="1">
    <source>
        <dbReference type="ARBA" id="ARBA00004651"/>
    </source>
</evidence>
<keyword evidence="10" id="KW-1185">Reference proteome</keyword>
<protein>
    <recommendedName>
        <fullName evidence="7">TVP38/TMEM64 family membrane protein</fullName>
    </recommendedName>
</protein>
<accession>A0A0Q0YGN2</accession>
<dbReference type="InterPro" id="IPR032816">
    <property type="entry name" value="VTT_dom"/>
</dbReference>
<feature type="transmembrane region" description="Helical" evidence="7">
    <location>
        <begin position="92"/>
        <end position="117"/>
    </location>
</feature>
<dbReference type="EMBL" id="LKEV01000006">
    <property type="protein sequence ID" value="KQB85767.1"/>
    <property type="molecule type" value="Genomic_DNA"/>
</dbReference>